<dbReference type="Pfam" id="PF24841">
    <property type="entry name" value="DUF7719"/>
    <property type="match status" value="1"/>
</dbReference>
<keyword evidence="5" id="KW-1185">Reference proteome</keyword>
<keyword evidence="2" id="KW-0812">Transmembrane</keyword>
<evidence type="ECO:0000256" key="1">
    <source>
        <dbReference type="SAM" id="MobiDB-lite"/>
    </source>
</evidence>
<dbReference type="Proteomes" id="UP001583193">
    <property type="component" value="Unassembled WGS sequence"/>
</dbReference>
<evidence type="ECO:0000313" key="5">
    <source>
        <dbReference type="Proteomes" id="UP001583193"/>
    </source>
</evidence>
<dbReference type="PANTHER" id="PTHR37846">
    <property type="entry name" value="YALI0B21296P"/>
    <property type="match status" value="1"/>
</dbReference>
<name>A0ABR3Y495_9EURO</name>
<organism evidence="4 5">
    <name type="scientific">Paecilomyces lecythidis</name>
    <dbReference type="NCBI Taxonomy" id="3004212"/>
    <lineage>
        <taxon>Eukaryota</taxon>
        <taxon>Fungi</taxon>
        <taxon>Dikarya</taxon>
        <taxon>Ascomycota</taxon>
        <taxon>Pezizomycotina</taxon>
        <taxon>Eurotiomycetes</taxon>
        <taxon>Eurotiomycetidae</taxon>
        <taxon>Eurotiales</taxon>
        <taxon>Thermoascaceae</taxon>
        <taxon>Paecilomyces</taxon>
    </lineage>
</organism>
<accession>A0ABR3Y495</accession>
<evidence type="ECO:0000313" key="4">
    <source>
        <dbReference type="EMBL" id="KAL1882627.1"/>
    </source>
</evidence>
<feature type="compositionally biased region" description="Acidic residues" evidence="1">
    <location>
        <begin position="116"/>
        <end position="127"/>
    </location>
</feature>
<feature type="domain" description="DUF7719" evidence="3">
    <location>
        <begin position="223"/>
        <end position="292"/>
    </location>
</feature>
<comment type="caution">
    <text evidence="4">The sequence shown here is derived from an EMBL/GenBank/DDBJ whole genome shotgun (WGS) entry which is preliminary data.</text>
</comment>
<gene>
    <name evidence="4" type="ORF">Plec18167_003049</name>
</gene>
<dbReference type="EMBL" id="JAVDPF010000006">
    <property type="protein sequence ID" value="KAL1882627.1"/>
    <property type="molecule type" value="Genomic_DNA"/>
</dbReference>
<feature type="transmembrane region" description="Helical" evidence="2">
    <location>
        <begin position="260"/>
        <end position="287"/>
    </location>
</feature>
<keyword evidence="2" id="KW-0472">Membrane</keyword>
<dbReference type="PANTHER" id="PTHR37846:SF1">
    <property type="entry name" value="DEACETYLASE-LIKE PROTEIN"/>
    <property type="match status" value="1"/>
</dbReference>
<feature type="region of interest" description="Disordered" evidence="1">
    <location>
        <begin position="1"/>
        <end position="127"/>
    </location>
</feature>
<evidence type="ECO:0000259" key="3">
    <source>
        <dbReference type="Pfam" id="PF24841"/>
    </source>
</evidence>
<reference evidence="4 5" key="1">
    <citation type="journal article" date="2024" name="IMA Fungus">
        <title>IMA Genome - F19 : A genome assembly and annotation guide to empower mycologists, including annotated draft genome sequences of Ceratocystis pirilliformis, Diaporthe australafricana, Fusarium ophioides, Paecilomyces lecythidis, and Sporothrix stenoceras.</title>
        <authorList>
            <person name="Aylward J."/>
            <person name="Wilson A.M."/>
            <person name="Visagie C.M."/>
            <person name="Spraker J."/>
            <person name="Barnes I."/>
            <person name="Buitendag C."/>
            <person name="Ceriani C."/>
            <person name="Del Mar Angel L."/>
            <person name="du Plessis D."/>
            <person name="Fuchs T."/>
            <person name="Gasser K."/>
            <person name="Kramer D."/>
            <person name="Li W."/>
            <person name="Munsamy K."/>
            <person name="Piso A."/>
            <person name="Price J.L."/>
            <person name="Sonnekus B."/>
            <person name="Thomas C."/>
            <person name="van der Nest A."/>
            <person name="van Dijk A."/>
            <person name="van Heerden A."/>
            <person name="van Vuuren N."/>
            <person name="Yilmaz N."/>
            <person name="Duong T.A."/>
            <person name="van der Merwe N.A."/>
            <person name="Wingfield M.J."/>
            <person name="Wingfield B.D."/>
        </authorList>
    </citation>
    <scope>NUCLEOTIDE SEQUENCE [LARGE SCALE GENOMIC DNA]</scope>
    <source>
        <strain evidence="4 5">CMW 18167</strain>
    </source>
</reference>
<evidence type="ECO:0000256" key="2">
    <source>
        <dbReference type="SAM" id="Phobius"/>
    </source>
</evidence>
<feature type="transmembrane region" description="Helical" evidence="2">
    <location>
        <begin position="222"/>
        <end position="240"/>
    </location>
</feature>
<keyword evidence="2" id="KW-1133">Transmembrane helix</keyword>
<proteinExistence type="predicted"/>
<dbReference type="InterPro" id="IPR056136">
    <property type="entry name" value="DUF7719"/>
</dbReference>
<feature type="compositionally biased region" description="Basic residues" evidence="1">
    <location>
        <begin position="1"/>
        <end position="11"/>
    </location>
</feature>
<sequence length="293" mass="32403">MDAPRNRKQRRAAATAKEPDAFDPASIPLARPPPPGQKQKTKTLLEIAEERQRELYRLYGKQEAQGAATEDGLETQRKKQTQFMRIGPDGNLVPAKQSEVPSSAFPSTSTTKNNDDNDEDTTTDPDDTLSPLIDTFLLSIPLSAMHFTLSYLAAHQYAQDIPVKKLVNESLFAALPVLTFLIHLSHGHIISFGDRDKSSQQPPRLFDLSFSSIRKLMFPPTLRTLVFLPLAVALGVKLVSLTNEAGYYAVMKRAPSIGTLWVWSILEMSAGAAAIGVIIPLAWGVWWMGYMIV</sequence>
<protein>
    <recommendedName>
        <fullName evidence="3">DUF7719 domain-containing protein</fullName>
    </recommendedName>
</protein>